<reference evidence="1 2" key="1">
    <citation type="journal article" date="2012" name="Front. Microbiol.">
        <title>Draft Genome Sequence of the Virulent Strain 01-B526 of the Fish Pathogen Aeromonas salmonicida.</title>
        <authorList>
            <person name="Charette S.J."/>
            <person name="Brochu F."/>
            <person name="Boyle B."/>
            <person name="Filion G."/>
            <person name="Tanaka K.H."/>
            <person name="Derome N."/>
        </authorList>
    </citation>
    <scope>NUCLEOTIDE SEQUENCE [LARGE SCALE GENOMIC DNA]</scope>
    <source>
        <strain evidence="1 2">P11</strain>
    </source>
</reference>
<evidence type="ECO:0000313" key="2">
    <source>
        <dbReference type="Proteomes" id="UP000093954"/>
    </source>
</evidence>
<protein>
    <recommendedName>
        <fullName evidence="3">L-2-amino-thiazoline-4-carboxylic acid hydrolase</fullName>
    </recommendedName>
</protein>
<accession>A0A1A6B4F9</accession>
<gene>
    <name evidence="1" type="ORF">CLRAG_01060</name>
</gene>
<dbReference type="InterPro" id="IPR026002">
    <property type="entry name" value="ATC_hydrolase-like"/>
</dbReference>
<organism evidence="1 2">
    <name type="scientific">Clostridium ragsdalei P11</name>
    <dbReference type="NCBI Taxonomy" id="1353534"/>
    <lineage>
        <taxon>Bacteria</taxon>
        <taxon>Bacillati</taxon>
        <taxon>Bacillota</taxon>
        <taxon>Clostridia</taxon>
        <taxon>Eubacteriales</taxon>
        <taxon>Clostridiaceae</taxon>
        <taxon>Clostridium</taxon>
    </lineage>
</organism>
<dbReference type="Pfam" id="PF14196">
    <property type="entry name" value="ATC_hydrolase"/>
    <property type="match status" value="1"/>
</dbReference>
<keyword evidence="2" id="KW-1185">Reference proteome</keyword>
<dbReference type="AlphaFoldDB" id="A0A1A6B4F9"/>
<evidence type="ECO:0000313" key="1">
    <source>
        <dbReference type="EMBL" id="OBR97187.1"/>
    </source>
</evidence>
<sequence>MKYGFFPRMMWFVFHGSFQKQLHIMTGDDPKIVMKKAKIVYRTILEEIPEFDKNDKFITNILNAAMLAAVYMSLKEKPKLDDITTYYHKAMNESVVMKHFMKKQNKYSEEAQTKLAQQAKVSQSKTNPYMWEFRYEAGPDINSFYMYFDTCGICYLFQKLGISEITPAMCSYDYDMAKLGGSVLMRQYTLAKGGPCCDFYYQKKSNIQ</sequence>
<proteinExistence type="predicted"/>
<dbReference type="PATRIC" id="fig|1353534.3.peg.108"/>
<dbReference type="RefSeq" id="WP_065076564.1">
    <property type="nucleotide sequence ID" value="NZ_LROS01000001.1"/>
</dbReference>
<evidence type="ECO:0008006" key="3">
    <source>
        <dbReference type="Google" id="ProtNLM"/>
    </source>
</evidence>
<name>A0A1A6B4F9_9CLOT</name>
<dbReference type="EMBL" id="LROS01000001">
    <property type="protein sequence ID" value="OBR97187.1"/>
    <property type="molecule type" value="Genomic_DNA"/>
</dbReference>
<comment type="caution">
    <text evidence="1">The sequence shown here is derived from an EMBL/GenBank/DDBJ whole genome shotgun (WGS) entry which is preliminary data.</text>
</comment>
<dbReference type="Proteomes" id="UP000093954">
    <property type="component" value="Unassembled WGS sequence"/>
</dbReference>